<dbReference type="Pfam" id="PF07714">
    <property type="entry name" value="PK_Tyr_Ser-Thr"/>
    <property type="match status" value="2"/>
</dbReference>
<sequence length="462" mass="50331">MCKSKRSTNVIEPTTTKITKPQASGSPPVRDPPPPWSSSVGEPPSSNAFSSNRTVSSDRGSSYASDSSSTSRAGIKASLPENPYIYEFSEISSATANFRNRFPPSPSSSSSSSAVAAWRCSLRGKEAIVFQRKFRRPVELKLRLSTICRSHHSSLIKLLGVSVSGSYIYLVYEFVQGANLADCLRNPRNPSFTILSTWLSRMQVATDLAHGLDYIHHCSGLRYNFVHNHIKSSSVVVAEVVSGADRPSVKAKICHFGTSELCGETEAEIEGEVTDSESSREIESEIIAAAAIRADGRSSTRSSMKKSRSRAVKVEGRRGYMAPEFQFTGIPTQKCDVYAFGVVILELLSGEEPLKYRVEEGGTDGGGGGGGYRRVSVIETARAAVEGGELRKWVDPRLKDSYPVEVAERMIQVGLDCVEEDPDKRPDMGRVAVLVSKLFLESTNWAKKIGIPTDFSVSLAPR</sequence>
<evidence type="ECO:0000259" key="2">
    <source>
        <dbReference type="PROSITE" id="PS50011"/>
    </source>
</evidence>
<feature type="compositionally biased region" description="Polar residues" evidence="1">
    <location>
        <begin position="7"/>
        <end position="23"/>
    </location>
</feature>
<dbReference type="Gene3D" id="1.10.510.10">
    <property type="entry name" value="Transferase(Phosphotransferase) domain 1"/>
    <property type="match status" value="1"/>
</dbReference>
<dbReference type="PANTHER" id="PTHR46863:SF2">
    <property type="entry name" value="LYSM DOMAIN RECEPTOR-LIKE KINASE 3"/>
    <property type="match status" value="1"/>
</dbReference>
<keyword evidence="3" id="KW-0418">Kinase</keyword>
<comment type="caution">
    <text evidence="3">The sequence shown here is derived from an EMBL/GenBank/DDBJ whole genome shotgun (WGS) entry which is preliminary data.</text>
</comment>
<evidence type="ECO:0000256" key="1">
    <source>
        <dbReference type="SAM" id="MobiDB-lite"/>
    </source>
</evidence>
<reference evidence="4" key="1">
    <citation type="submission" date="2016-06" db="EMBL/GenBank/DDBJ databases">
        <title>Parallel loss of symbiosis genes in relatives of nitrogen-fixing non-legume Parasponia.</title>
        <authorList>
            <person name="Van Velzen R."/>
            <person name="Holmer R."/>
            <person name="Bu F."/>
            <person name="Rutten L."/>
            <person name="Van Zeijl A."/>
            <person name="Liu W."/>
            <person name="Santuari L."/>
            <person name="Cao Q."/>
            <person name="Sharma T."/>
            <person name="Shen D."/>
            <person name="Roswanjaya Y."/>
            <person name="Wardhani T."/>
            <person name="Kalhor M.S."/>
            <person name="Jansen J."/>
            <person name="Van den Hoogen J."/>
            <person name="Gungor B."/>
            <person name="Hartog M."/>
            <person name="Hontelez J."/>
            <person name="Verver J."/>
            <person name="Yang W.-C."/>
            <person name="Schijlen E."/>
            <person name="Repin R."/>
            <person name="Schilthuizen M."/>
            <person name="Schranz E."/>
            <person name="Heidstra R."/>
            <person name="Miyata K."/>
            <person name="Fedorova E."/>
            <person name="Kohlen W."/>
            <person name="Bisseling T."/>
            <person name="Smit S."/>
            <person name="Geurts R."/>
        </authorList>
    </citation>
    <scope>NUCLEOTIDE SEQUENCE [LARGE SCALE GENOMIC DNA]</scope>
    <source>
        <strain evidence="4">cv. RG33-2</strain>
    </source>
</reference>
<dbReference type="Proteomes" id="UP000237000">
    <property type="component" value="Unassembled WGS sequence"/>
</dbReference>
<feature type="compositionally biased region" description="Polar residues" evidence="1">
    <location>
        <begin position="44"/>
        <end position="55"/>
    </location>
</feature>
<dbReference type="InterPro" id="IPR000719">
    <property type="entry name" value="Prot_kinase_dom"/>
</dbReference>
<evidence type="ECO:0000313" key="4">
    <source>
        <dbReference type="Proteomes" id="UP000237000"/>
    </source>
</evidence>
<dbReference type="STRING" id="63057.A0A2P5D3X1"/>
<accession>A0A2P5D3X1</accession>
<organism evidence="3 4">
    <name type="scientific">Trema orientale</name>
    <name type="common">Charcoal tree</name>
    <name type="synonym">Celtis orientalis</name>
    <dbReference type="NCBI Taxonomy" id="63057"/>
    <lineage>
        <taxon>Eukaryota</taxon>
        <taxon>Viridiplantae</taxon>
        <taxon>Streptophyta</taxon>
        <taxon>Embryophyta</taxon>
        <taxon>Tracheophyta</taxon>
        <taxon>Spermatophyta</taxon>
        <taxon>Magnoliopsida</taxon>
        <taxon>eudicotyledons</taxon>
        <taxon>Gunneridae</taxon>
        <taxon>Pentapetalae</taxon>
        <taxon>rosids</taxon>
        <taxon>fabids</taxon>
        <taxon>Rosales</taxon>
        <taxon>Cannabaceae</taxon>
        <taxon>Trema</taxon>
    </lineage>
</organism>
<feature type="compositionally biased region" description="Low complexity" evidence="1">
    <location>
        <begin position="57"/>
        <end position="74"/>
    </location>
</feature>
<dbReference type="AlphaFoldDB" id="A0A2P5D3X1"/>
<gene>
    <name evidence="3" type="ORF">TorRG33x02_263190</name>
</gene>
<protein>
    <submittedName>
        <fullName evidence="3">Tyrosine-protein kinase</fullName>
    </submittedName>
</protein>
<dbReference type="InParanoid" id="A0A2P5D3X1"/>
<keyword evidence="3" id="KW-0808">Transferase</keyword>
<proteinExistence type="predicted"/>
<dbReference type="InterPro" id="IPR011009">
    <property type="entry name" value="Kinase-like_dom_sf"/>
</dbReference>
<keyword evidence="4" id="KW-1185">Reference proteome</keyword>
<dbReference type="PROSITE" id="PS50011">
    <property type="entry name" value="PROTEIN_KINASE_DOM"/>
    <property type="match status" value="1"/>
</dbReference>
<evidence type="ECO:0000313" key="3">
    <source>
        <dbReference type="EMBL" id="PON67999.1"/>
    </source>
</evidence>
<dbReference type="PANTHER" id="PTHR46863">
    <property type="entry name" value="OS09G0572100 PROTEIN"/>
    <property type="match status" value="1"/>
</dbReference>
<dbReference type="GO" id="GO:0005524">
    <property type="term" value="F:ATP binding"/>
    <property type="evidence" value="ECO:0007669"/>
    <property type="project" value="InterPro"/>
</dbReference>
<dbReference type="SUPFAM" id="SSF56112">
    <property type="entry name" value="Protein kinase-like (PK-like)"/>
    <property type="match status" value="1"/>
</dbReference>
<feature type="domain" description="Protein kinase" evidence="2">
    <location>
        <begin position="77"/>
        <end position="440"/>
    </location>
</feature>
<dbReference type="InterPro" id="IPR001245">
    <property type="entry name" value="Ser-Thr/Tyr_kinase_cat_dom"/>
</dbReference>
<dbReference type="OrthoDB" id="4062651at2759"/>
<feature type="region of interest" description="Disordered" evidence="1">
    <location>
        <begin position="1"/>
        <end position="74"/>
    </location>
</feature>
<name>A0A2P5D3X1_TREOI</name>
<dbReference type="GO" id="GO:0004672">
    <property type="term" value="F:protein kinase activity"/>
    <property type="evidence" value="ECO:0007669"/>
    <property type="project" value="InterPro"/>
</dbReference>
<dbReference type="EMBL" id="JXTC01000299">
    <property type="protein sequence ID" value="PON67999.1"/>
    <property type="molecule type" value="Genomic_DNA"/>
</dbReference>